<dbReference type="Pfam" id="PF04214">
    <property type="entry name" value="DUF411"/>
    <property type="match status" value="1"/>
</dbReference>
<sequence length="157" mass="16891">MIHVERRSFLRGALALAATGVVVPVAIQPLAAASVPELRVYRDASCGCCGAWVKRMEAEGFHPTVVMVDDLARKKAELGLPDSLWSCHSATIDGYVLEGHVPPSSVKRLLTERPDARGIAVPNMPMGAPGMEMGGRKETYAVVIFADGADPAVWEWH</sequence>
<dbReference type="OrthoDB" id="14727at2"/>
<dbReference type="RefSeq" id="WP_109154428.1">
    <property type="nucleotide sequence ID" value="NZ_BSOV01000001.1"/>
</dbReference>
<reference evidence="1 2" key="1">
    <citation type="submission" date="2020-06" db="EMBL/GenBank/DDBJ databases">
        <title>Complete genome of Azosprillum oryzae KACC14407.</title>
        <authorList>
            <person name="Kim M."/>
            <person name="Park Y.-J."/>
            <person name="Shin J.-H."/>
        </authorList>
    </citation>
    <scope>NUCLEOTIDE SEQUENCE [LARGE SCALE GENOMIC DNA]</scope>
    <source>
        <strain evidence="1 2">KACC 14407</strain>
        <plasmid evidence="1 2">unnamed7</plasmid>
    </source>
</reference>
<dbReference type="EMBL" id="CP054622">
    <property type="protein sequence ID" value="QKS54617.1"/>
    <property type="molecule type" value="Genomic_DNA"/>
</dbReference>
<dbReference type="InterPro" id="IPR007332">
    <property type="entry name" value="DUF411"/>
</dbReference>
<dbReference type="KEGG" id="aoz:HUE56_29365"/>
<evidence type="ECO:0000313" key="2">
    <source>
        <dbReference type="Proteomes" id="UP000509702"/>
    </source>
</evidence>
<name>A0A6N1AWP6_9PROT</name>
<geneLocation type="plasmid" evidence="1 2">
    <name>unnamed7</name>
</geneLocation>
<accession>A0A6N1AWP6</accession>
<keyword evidence="2" id="KW-1185">Reference proteome</keyword>
<gene>
    <name evidence="1" type="ORF">HUE56_29365</name>
</gene>
<dbReference type="PROSITE" id="PS51318">
    <property type="entry name" value="TAT"/>
    <property type="match status" value="1"/>
</dbReference>
<dbReference type="AlphaFoldDB" id="A0A6N1AWP6"/>
<keyword evidence="1" id="KW-0614">Plasmid</keyword>
<protein>
    <submittedName>
        <fullName evidence="1">DUF411 domain-containing protein</fullName>
    </submittedName>
</protein>
<evidence type="ECO:0000313" key="1">
    <source>
        <dbReference type="EMBL" id="QKS54617.1"/>
    </source>
</evidence>
<dbReference type="InterPro" id="IPR006311">
    <property type="entry name" value="TAT_signal"/>
</dbReference>
<dbReference type="Proteomes" id="UP000509702">
    <property type="component" value="Plasmid unnamed7"/>
</dbReference>
<organism evidence="1 2">
    <name type="scientific">Azospirillum oryzae</name>
    <dbReference type="NCBI Taxonomy" id="286727"/>
    <lineage>
        <taxon>Bacteria</taxon>
        <taxon>Pseudomonadati</taxon>
        <taxon>Pseudomonadota</taxon>
        <taxon>Alphaproteobacteria</taxon>
        <taxon>Rhodospirillales</taxon>
        <taxon>Azospirillaceae</taxon>
        <taxon>Azospirillum</taxon>
    </lineage>
</organism>
<proteinExistence type="predicted"/>